<evidence type="ECO:0000313" key="3">
    <source>
        <dbReference type="EMBL" id="SHG65878.1"/>
    </source>
</evidence>
<accession>A0AAQ1MFS8</accession>
<organism evidence="3 4">
    <name type="scientific">Bittarella massiliensis</name>
    <name type="common">ex Durand et al. 2017</name>
    <dbReference type="NCBI Taxonomy" id="1720313"/>
    <lineage>
        <taxon>Bacteria</taxon>
        <taxon>Bacillati</taxon>
        <taxon>Bacillota</taxon>
        <taxon>Clostridia</taxon>
        <taxon>Eubacteriales</taxon>
        <taxon>Oscillospiraceae</taxon>
        <taxon>Bittarella (ex Durand et al. 2017)</taxon>
    </lineage>
</organism>
<comment type="caution">
    <text evidence="3">The sequence shown here is derived from an EMBL/GenBank/DDBJ whole genome shotgun (WGS) entry which is preliminary data.</text>
</comment>
<name>A0AAQ1MFS8_9FIRM</name>
<feature type="signal peptide" evidence="1">
    <location>
        <begin position="1"/>
        <end position="20"/>
    </location>
</feature>
<sequence length="379" mass="41186">MTHLQKAVRATALLTAAVLALTGCGAKGERPSEGEGENVATPPAFAAPYPYCDDKYQNRLAVSGEDGTVYFQGRQAVYRADSDGSVSPLVTEDDPIRNLHLYCGALYYDVIHGTDPFSYTRSSYRFDLQSGQKNELPFTVELCRLIGTTLYTLQPDDGRDFGSGEHLEKYDLSDPATGPVSLPVEEDELPPLGGLSALPQPFQREEGIYFTVKSNEEDAKHPSLEVYLQRPSDAESRTLAASIADSRAVTGTPLVTHRGCVYIRQSHSGPEGGAAEGSLCLAPFDGQPEQVLCTFAGGSSVTPLNWDEHWVYLEVSGHLSRLSFDGAQWQEYEEIALSVHSPAVSIAGGWGYCFDTAAGAYIRFSLDDPRVRQAEPFAL</sequence>
<dbReference type="Proteomes" id="UP000184089">
    <property type="component" value="Unassembled WGS sequence"/>
</dbReference>
<evidence type="ECO:0000313" key="5">
    <source>
        <dbReference type="Proteomes" id="UP000474718"/>
    </source>
</evidence>
<keyword evidence="1" id="KW-0732">Signal</keyword>
<dbReference type="PROSITE" id="PS51257">
    <property type="entry name" value="PROKAR_LIPOPROTEIN"/>
    <property type="match status" value="1"/>
</dbReference>
<reference evidence="2 5" key="3">
    <citation type="journal article" date="2019" name="Nat. Med.">
        <title>A library of human gut bacterial isolates paired with longitudinal multiomics data enables mechanistic microbiome research.</title>
        <authorList>
            <person name="Poyet M."/>
            <person name="Groussin M."/>
            <person name="Gibbons S.M."/>
            <person name="Avila-Pacheco J."/>
            <person name="Jiang X."/>
            <person name="Kearney S.M."/>
            <person name="Perrotta A.R."/>
            <person name="Berdy B."/>
            <person name="Zhao S."/>
            <person name="Lieberman T.D."/>
            <person name="Swanson P.K."/>
            <person name="Smith M."/>
            <person name="Roesemann S."/>
            <person name="Alexander J.E."/>
            <person name="Rich S.A."/>
            <person name="Livny J."/>
            <person name="Vlamakis H."/>
            <person name="Clish C."/>
            <person name="Bullock K."/>
            <person name="Deik A."/>
            <person name="Scott J."/>
            <person name="Pierce K.A."/>
            <person name="Xavier R.J."/>
            <person name="Alm E.J."/>
        </authorList>
    </citation>
    <scope>NUCLEOTIDE SEQUENCE [LARGE SCALE GENOMIC DNA]</scope>
    <source>
        <strain evidence="2 5">BIOML-A2</strain>
    </source>
</reference>
<dbReference type="Proteomes" id="UP000474718">
    <property type="component" value="Unassembled WGS sequence"/>
</dbReference>
<dbReference type="RefSeq" id="WP_044992986.1">
    <property type="nucleotide sequence ID" value="NZ_FQVY01000007.1"/>
</dbReference>
<keyword evidence="5" id="KW-1185">Reference proteome</keyword>
<proteinExistence type="predicted"/>
<reference evidence="4" key="1">
    <citation type="submission" date="2016-11" db="EMBL/GenBank/DDBJ databases">
        <authorList>
            <person name="Jaros S."/>
            <person name="Januszkiewicz K."/>
            <person name="Wedrychowicz H."/>
        </authorList>
    </citation>
    <scope>NUCLEOTIDE SEQUENCE [LARGE SCALE GENOMIC DNA]</scope>
    <source>
        <strain evidence="4">DSM 4029</strain>
    </source>
</reference>
<dbReference type="EMBL" id="WWVX01000011">
    <property type="protein sequence ID" value="MZL70818.1"/>
    <property type="molecule type" value="Genomic_DNA"/>
</dbReference>
<dbReference type="EMBL" id="FQVY01000007">
    <property type="protein sequence ID" value="SHG65878.1"/>
    <property type="molecule type" value="Genomic_DNA"/>
</dbReference>
<feature type="chain" id="PRO_5042843455" description="Lipoprotein" evidence="1">
    <location>
        <begin position="21"/>
        <end position="379"/>
    </location>
</feature>
<evidence type="ECO:0000256" key="1">
    <source>
        <dbReference type="SAM" id="SignalP"/>
    </source>
</evidence>
<gene>
    <name evidence="2" type="ORF">GT747_13775</name>
    <name evidence="3" type="ORF">SAMN05444424_2921</name>
</gene>
<reference evidence="3" key="2">
    <citation type="submission" date="2016-11" db="EMBL/GenBank/DDBJ databases">
        <authorList>
            <person name="Varghese N."/>
            <person name="Submissions S."/>
        </authorList>
    </citation>
    <scope>NUCLEOTIDE SEQUENCE</scope>
    <source>
        <strain evidence="3">DSM 4029</strain>
    </source>
</reference>
<protein>
    <recommendedName>
        <fullName evidence="6">Lipoprotein</fullName>
    </recommendedName>
</protein>
<evidence type="ECO:0000313" key="2">
    <source>
        <dbReference type="EMBL" id="MZL70818.1"/>
    </source>
</evidence>
<dbReference type="AlphaFoldDB" id="A0AAQ1MFS8"/>
<evidence type="ECO:0008006" key="6">
    <source>
        <dbReference type="Google" id="ProtNLM"/>
    </source>
</evidence>
<evidence type="ECO:0000313" key="4">
    <source>
        <dbReference type="Proteomes" id="UP000184089"/>
    </source>
</evidence>